<protein>
    <submittedName>
        <fullName evidence="2">12786_t:CDS:1</fullName>
    </submittedName>
</protein>
<evidence type="ECO:0000313" key="3">
    <source>
        <dbReference type="Proteomes" id="UP000789342"/>
    </source>
</evidence>
<feature type="region of interest" description="Disordered" evidence="1">
    <location>
        <begin position="1"/>
        <end position="28"/>
    </location>
</feature>
<keyword evidence="3" id="KW-1185">Reference proteome</keyword>
<comment type="caution">
    <text evidence="2">The sequence shown here is derived from an EMBL/GenBank/DDBJ whole genome shotgun (WGS) entry which is preliminary data.</text>
</comment>
<dbReference type="EMBL" id="CAJVPV010006420">
    <property type="protein sequence ID" value="CAG8604848.1"/>
    <property type="molecule type" value="Genomic_DNA"/>
</dbReference>
<dbReference type="AlphaFoldDB" id="A0A9N9CIT7"/>
<accession>A0A9N9CIT7</accession>
<dbReference type="Proteomes" id="UP000789342">
    <property type="component" value="Unassembled WGS sequence"/>
</dbReference>
<gene>
    <name evidence="2" type="ORF">AMORRO_LOCUS7946</name>
</gene>
<evidence type="ECO:0000256" key="1">
    <source>
        <dbReference type="SAM" id="MobiDB-lite"/>
    </source>
</evidence>
<dbReference type="OrthoDB" id="2330504at2759"/>
<evidence type="ECO:0000313" key="2">
    <source>
        <dbReference type="EMBL" id="CAG8604848.1"/>
    </source>
</evidence>
<sequence>MRTVPKQMQQNGGSRGLSKQLITKKSKRPKQRGLGILVMELSQLLSCQLVGNEGTARKFGYMFMDAFRNVPPQDGVDDLGAKSLYTNLQTDEYEEPDACFVPQRLLSPRIPARHPCDHDGNPWPTIILEVASSESLEHVKDKVNNYWLVPNRAGDVILIKLGNWKKRRRDQNGNPLRRLLCQKFCRHATLQQNPNAKENIRTNSRAVISSLPFPPQTSAPLAVPGVAIDLYDIQQLIFRHAGPN</sequence>
<reference evidence="2" key="1">
    <citation type="submission" date="2021-06" db="EMBL/GenBank/DDBJ databases">
        <authorList>
            <person name="Kallberg Y."/>
            <person name="Tangrot J."/>
            <person name="Rosling A."/>
        </authorList>
    </citation>
    <scope>NUCLEOTIDE SEQUENCE</scope>
    <source>
        <strain evidence="2">CL551</strain>
    </source>
</reference>
<organism evidence="2 3">
    <name type="scientific">Acaulospora morrowiae</name>
    <dbReference type="NCBI Taxonomy" id="94023"/>
    <lineage>
        <taxon>Eukaryota</taxon>
        <taxon>Fungi</taxon>
        <taxon>Fungi incertae sedis</taxon>
        <taxon>Mucoromycota</taxon>
        <taxon>Glomeromycotina</taxon>
        <taxon>Glomeromycetes</taxon>
        <taxon>Diversisporales</taxon>
        <taxon>Acaulosporaceae</taxon>
        <taxon>Acaulospora</taxon>
    </lineage>
</organism>
<name>A0A9N9CIT7_9GLOM</name>
<proteinExistence type="predicted"/>
<feature type="compositionally biased region" description="Polar residues" evidence="1">
    <location>
        <begin position="1"/>
        <end position="12"/>
    </location>
</feature>